<dbReference type="InterPro" id="IPR016032">
    <property type="entry name" value="Sig_transdc_resp-reg_C-effctor"/>
</dbReference>
<protein>
    <submittedName>
        <fullName evidence="2">LuxR C-terminal-related transcriptional regulator</fullName>
    </submittedName>
</protein>
<dbReference type="Gene3D" id="1.10.10.10">
    <property type="entry name" value="Winged helix-like DNA-binding domain superfamily/Winged helix DNA-binding domain"/>
    <property type="match status" value="1"/>
</dbReference>
<name>A0ABU8U7Y2_9ACTN</name>
<dbReference type="InterPro" id="IPR036388">
    <property type="entry name" value="WH-like_DNA-bd_sf"/>
</dbReference>
<dbReference type="InterPro" id="IPR000792">
    <property type="entry name" value="Tscrpt_reg_LuxR_C"/>
</dbReference>
<evidence type="ECO:0000313" key="3">
    <source>
        <dbReference type="Proteomes" id="UP001382904"/>
    </source>
</evidence>
<dbReference type="Proteomes" id="UP001382904">
    <property type="component" value="Unassembled WGS sequence"/>
</dbReference>
<accession>A0ABU8U7Y2</accession>
<comment type="caution">
    <text evidence="2">The sequence shown here is derived from an EMBL/GenBank/DDBJ whole genome shotgun (WGS) entry which is preliminary data.</text>
</comment>
<dbReference type="SMART" id="SM00421">
    <property type="entry name" value="HTH_LUXR"/>
    <property type="match status" value="1"/>
</dbReference>
<keyword evidence="3" id="KW-1185">Reference proteome</keyword>
<organism evidence="2 3">
    <name type="scientific">Streptomyces caledonius</name>
    <dbReference type="NCBI Taxonomy" id="3134107"/>
    <lineage>
        <taxon>Bacteria</taxon>
        <taxon>Bacillati</taxon>
        <taxon>Actinomycetota</taxon>
        <taxon>Actinomycetes</taxon>
        <taxon>Kitasatosporales</taxon>
        <taxon>Streptomycetaceae</taxon>
        <taxon>Streptomyces</taxon>
    </lineage>
</organism>
<proteinExistence type="predicted"/>
<sequence>MVNGHTDEAIAARLGISPRSVANHMRWAAERFGSRSRAQLAYLIARSDFLEDAQSTQP</sequence>
<dbReference type="EMBL" id="JBBKAM010000002">
    <property type="protein sequence ID" value="MEJ8643997.1"/>
    <property type="molecule type" value="Genomic_DNA"/>
</dbReference>
<evidence type="ECO:0000259" key="1">
    <source>
        <dbReference type="PROSITE" id="PS50043"/>
    </source>
</evidence>
<gene>
    <name evidence="2" type="ORF">WKI68_26800</name>
</gene>
<dbReference type="Pfam" id="PF00196">
    <property type="entry name" value="GerE"/>
    <property type="match status" value="1"/>
</dbReference>
<dbReference type="SUPFAM" id="SSF46894">
    <property type="entry name" value="C-terminal effector domain of the bipartite response regulators"/>
    <property type="match status" value="1"/>
</dbReference>
<feature type="domain" description="HTH luxR-type" evidence="1">
    <location>
        <begin position="1"/>
        <end position="48"/>
    </location>
</feature>
<dbReference type="PROSITE" id="PS50043">
    <property type="entry name" value="HTH_LUXR_2"/>
    <property type="match status" value="1"/>
</dbReference>
<reference evidence="2 3" key="1">
    <citation type="submission" date="2024-03" db="EMBL/GenBank/DDBJ databases">
        <title>Novel Streptomyces species of biotechnological and ecological value are a feature of Machair soil.</title>
        <authorList>
            <person name="Prole J.R."/>
            <person name="Goodfellow M."/>
            <person name="Allenby N."/>
            <person name="Ward A.C."/>
        </authorList>
    </citation>
    <scope>NUCLEOTIDE SEQUENCE [LARGE SCALE GENOMIC DNA]</scope>
    <source>
        <strain evidence="2 3">MS1.HAVA.3</strain>
    </source>
</reference>
<evidence type="ECO:0000313" key="2">
    <source>
        <dbReference type="EMBL" id="MEJ8643997.1"/>
    </source>
</evidence>